<evidence type="ECO:0000313" key="9">
    <source>
        <dbReference type="Proteomes" id="UP001279734"/>
    </source>
</evidence>
<keyword evidence="6" id="KW-0175">Coiled coil</keyword>
<evidence type="ECO:0000256" key="5">
    <source>
        <dbReference type="RuleBase" id="RU364012"/>
    </source>
</evidence>
<evidence type="ECO:0000256" key="1">
    <source>
        <dbReference type="ARBA" id="ARBA00008956"/>
    </source>
</evidence>
<dbReference type="EMBL" id="BSYO01000016">
    <property type="protein sequence ID" value="GMH16559.1"/>
    <property type="molecule type" value="Genomic_DNA"/>
</dbReference>
<accession>A0AAD3XTZ9</accession>
<proteinExistence type="inferred from homology"/>
<name>A0AAD3XTZ9_NEPGR</name>
<keyword evidence="9" id="KW-1185">Reference proteome</keyword>
<gene>
    <name evidence="8" type="ORF">Nepgr_018400</name>
</gene>
<comment type="similarity">
    <text evidence="1 5">Belongs to the Frigida family.</text>
</comment>
<feature type="coiled-coil region" evidence="6">
    <location>
        <begin position="43"/>
        <end position="113"/>
    </location>
</feature>
<evidence type="ECO:0000256" key="4">
    <source>
        <dbReference type="ARBA" id="ARBA00023089"/>
    </source>
</evidence>
<keyword evidence="2 5" id="KW-0217">Developmental protein</keyword>
<dbReference type="Proteomes" id="UP001279734">
    <property type="component" value="Unassembled WGS sequence"/>
</dbReference>
<dbReference type="GO" id="GO:0030154">
    <property type="term" value="P:cell differentiation"/>
    <property type="evidence" value="ECO:0007669"/>
    <property type="project" value="UniProtKB-KW"/>
</dbReference>
<evidence type="ECO:0000256" key="7">
    <source>
        <dbReference type="SAM" id="MobiDB-lite"/>
    </source>
</evidence>
<dbReference type="AlphaFoldDB" id="A0AAD3XTZ9"/>
<evidence type="ECO:0000256" key="3">
    <source>
        <dbReference type="ARBA" id="ARBA00022782"/>
    </source>
</evidence>
<dbReference type="GO" id="GO:0009908">
    <property type="term" value="P:flower development"/>
    <property type="evidence" value="ECO:0007669"/>
    <property type="project" value="UniProtKB-KW"/>
</dbReference>
<evidence type="ECO:0000313" key="8">
    <source>
        <dbReference type="EMBL" id="GMH16559.1"/>
    </source>
</evidence>
<evidence type="ECO:0000256" key="6">
    <source>
        <dbReference type="SAM" id="Coils"/>
    </source>
</evidence>
<protein>
    <recommendedName>
        <fullName evidence="5">FRIGIDA-like protein</fullName>
    </recommendedName>
</protein>
<comment type="caution">
    <text evidence="8">The sequence shown here is derived from an EMBL/GenBank/DDBJ whole genome shotgun (WGS) entry which is preliminary data.</text>
</comment>
<dbReference type="PANTHER" id="PTHR31791">
    <property type="entry name" value="FRIGIDA-LIKE PROTEIN 3-RELATED"/>
    <property type="match status" value="1"/>
</dbReference>
<dbReference type="InterPro" id="IPR012474">
    <property type="entry name" value="Frigida"/>
</dbReference>
<sequence length="533" mass="58713">MATEVIDRGRIQKHIDDLEAKKSILSTCSGLYKTLTSLFSSIEQSLSEKSHSLESKIQTLESEFQKSQELLDQRENFLPERESSLSAQIEAQKQAALAEFENESAESDELSEKLKSFCRKLDHTGLVKFVGTKRKESEGLRGEMLNALSECVDPPRLVLDAVEEFVNQKATWKTGGSGSWLTDKRWACAMVVSLLFSPEDLEGKKNVGPTFSGSVVERALRLVEAWKGKVEESGEGLNGVGLSEAAMFLQLMLGFGFKEKFDDEFLKKVVLEFATRKEMAKLAVPVFGERMGDIIDELVKNGKEIEAIYFASESGLTERFQPVALLKSYLRNSKKNAANILKSGNYTATATDEANNWELNSIRPIIRCVEEHKLEAEFPLDSLRNRLTQLEKAREEKKRRSGGGLSKPLKKRVNASGSSGGNRGPLPFRPAKSAKFYPPFDRRNPTRYSGSYYASQNSYELGPVTTAYGTPYAGNHIPVSAPTLQPHYALPVNNVGAGGANTGGSYGGPTGYAAYDYGAAAPSTYPQPSTYTL</sequence>
<dbReference type="Pfam" id="PF07899">
    <property type="entry name" value="Frigida"/>
    <property type="match status" value="1"/>
</dbReference>
<keyword evidence="3 5" id="KW-0221">Differentiation</keyword>
<keyword evidence="4 5" id="KW-0287">Flowering</keyword>
<evidence type="ECO:0000256" key="2">
    <source>
        <dbReference type="ARBA" id="ARBA00022473"/>
    </source>
</evidence>
<organism evidence="8 9">
    <name type="scientific">Nepenthes gracilis</name>
    <name type="common">Slender pitcher plant</name>
    <dbReference type="NCBI Taxonomy" id="150966"/>
    <lineage>
        <taxon>Eukaryota</taxon>
        <taxon>Viridiplantae</taxon>
        <taxon>Streptophyta</taxon>
        <taxon>Embryophyta</taxon>
        <taxon>Tracheophyta</taxon>
        <taxon>Spermatophyta</taxon>
        <taxon>Magnoliopsida</taxon>
        <taxon>eudicotyledons</taxon>
        <taxon>Gunneridae</taxon>
        <taxon>Pentapetalae</taxon>
        <taxon>Caryophyllales</taxon>
        <taxon>Nepenthaceae</taxon>
        <taxon>Nepenthes</taxon>
    </lineage>
</organism>
<reference evidence="8" key="1">
    <citation type="submission" date="2023-05" db="EMBL/GenBank/DDBJ databases">
        <title>Nepenthes gracilis genome sequencing.</title>
        <authorList>
            <person name="Fukushima K."/>
        </authorList>
    </citation>
    <scope>NUCLEOTIDE SEQUENCE</scope>
    <source>
        <strain evidence="8">SING2019-196</strain>
    </source>
</reference>
<dbReference type="PANTHER" id="PTHR31791:SF10">
    <property type="entry name" value="FRIGIDA-LIKE PROTEIN"/>
    <property type="match status" value="1"/>
</dbReference>
<feature type="region of interest" description="Disordered" evidence="7">
    <location>
        <begin position="392"/>
        <end position="442"/>
    </location>
</feature>